<proteinExistence type="predicted"/>
<evidence type="ECO:0000256" key="1">
    <source>
        <dbReference type="SAM" id="MobiDB-lite"/>
    </source>
</evidence>
<feature type="compositionally biased region" description="Basic and acidic residues" evidence="1">
    <location>
        <begin position="156"/>
        <end position="169"/>
    </location>
</feature>
<sequence>MSIVKISPRLPNPAAKVLDRLARFGRRRRLFLIGYNAAREASVSIDHPQAFKWWKARSSRSFREHLEARKSEKVSAGPTPRPKPGGALCLPIGMSVLLTPRHLIETRIPSPAADAAKRRFNLQPLAGRTNANDNEARRANAGVSRNRWLVRRKRQGQRERAREEDDDRS</sequence>
<accession>A0A914VRW1</accession>
<dbReference type="AlphaFoldDB" id="A0A914VRW1"/>
<organism evidence="2 3">
    <name type="scientific">Plectus sambesii</name>
    <dbReference type="NCBI Taxonomy" id="2011161"/>
    <lineage>
        <taxon>Eukaryota</taxon>
        <taxon>Metazoa</taxon>
        <taxon>Ecdysozoa</taxon>
        <taxon>Nematoda</taxon>
        <taxon>Chromadorea</taxon>
        <taxon>Plectida</taxon>
        <taxon>Plectina</taxon>
        <taxon>Plectoidea</taxon>
        <taxon>Plectidae</taxon>
        <taxon>Plectus</taxon>
    </lineage>
</organism>
<dbReference type="WBParaSite" id="PSAMB.scaffold231size63335.g3786.t1">
    <property type="protein sequence ID" value="PSAMB.scaffold231size63335.g3786.t1"/>
    <property type="gene ID" value="PSAMB.scaffold231size63335.g3786"/>
</dbReference>
<dbReference type="Proteomes" id="UP000887566">
    <property type="component" value="Unplaced"/>
</dbReference>
<evidence type="ECO:0000313" key="3">
    <source>
        <dbReference type="WBParaSite" id="PSAMB.scaffold231size63335.g3786.t1"/>
    </source>
</evidence>
<reference evidence="3" key="1">
    <citation type="submission" date="2022-11" db="UniProtKB">
        <authorList>
            <consortium name="WormBaseParasite"/>
        </authorList>
    </citation>
    <scope>IDENTIFICATION</scope>
</reference>
<feature type="region of interest" description="Disordered" evidence="1">
    <location>
        <begin position="124"/>
        <end position="169"/>
    </location>
</feature>
<protein>
    <submittedName>
        <fullName evidence="3">Uncharacterized protein</fullName>
    </submittedName>
</protein>
<name>A0A914VRW1_9BILA</name>
<evidence type="ECO:0000313" key="2">
    <source>
        <dbReference type="Proteomes" id="UP000887566"/>
    </source>
</evidence>
<keyword evidence="2" id="KW-1185">Reference proteome</keyword>